<dbReference type="PANTHER" id="PTHR11461">
    <property type="entry name" value="SERINE PROTEASE INHIBITOR, SERPIN"/>
    <property type="match status" value="1"/>
</dbReference>
<dbReference type="EMBL" id="JBAMIC010000024">
    <property type="protein sequence ID" value="KAK7089907.1"/>
    <property type="molecule type" value="Genomic_DNA"/>
</dbReference>
<dbReference type="GO" id="GO:0005615">
    <property type="term" value="C:extracellular space"/>
    <property type="evidence" value="ECO:0007669"/>
    <property type="project" value="InterPro"/>
</dbReference>
<comment type="caution">
    <text evidence="12">The sequence shown here is derived from an EMBL/GenBank/DDBJ whole genome shotgun (WGS) entry which is preliminary data.</text>
</comment>
<protein>
    <recommendedName>
        <fullName evidence="11">Serpin domain-containing protein</fullName>
    </recommendedName>
</protein>
<feature type="region of interest" description="Disordered" evidence="9">
    <location>
        <begin position="56"/>
        <end position="115"/>
    </location>
</feature>
<dbReference type="SUPFAM" id="SSF56574">
    <property type="entry name" value="Serpins"/>
    <property type="match status" value="1"/>
</dbReference>
<proteinExistence type="inferred from homology"/>
<evidence type="ECO:0000256" key="5">
    <source>
        <dbReference type="ARBA" id="ARBA00022729"/>
    </source>
</evidence>
<keyword evidence="3" id="KW-0964">Secreted</keyword>
<dbReference type="InterPro" id="IPR042178">
    <property type="entry name" value="Serpin_sf_1"/>
</dbReference>
<comment type="subcellular location">
    <subcellularLocation>
        <location evidence="1">Secreted</location>
    </subcellularLocation>
</comment>
<evidence type="ECO:0000256" key="4">
    <source>
        <dbReference type="ARBA" id="ARBA00022690"/>
    </source>
</evidence>
<dbReference type="FunFam" id="2.30.39.10:FF:000030">
    <property type="entry name" value="Serpin 2"/>
    <property type="match status" value="1"/>
</dbReference>
<evidence type="ECO:0000256" key="2">
    <source>
        <dbReference type="ARBA" id="ARBA00009500"/>
    </source>
</evidence>
<evidence type="ECO:0000256" key="9">
    <source>
        <dbReference type="SAM" id="MobiDB-lite"/>
    </source>
</evidence>
<feature type="domain" description="Serpin" evidence="11">
    <location>
        <begin position="131"/>
        <end position="490"/>
    </location>
</feature>
<keyword evidence="5 10" id="KW-0732">Signal</keyword>
<feature type="chain" id="PRO_5043018817" description="Serpin domain-containing protein" evidence="10">
    <location>
        <begin position="27"/>
        <end position="491"/>
    </location>
</feature>
<dbReference type="Proteomes" id="UP001374579">
    <property type="component" value="Unassembled WGS sequence"/>
</dbReference>
<feature type="signal peptide" evidence="10">
    <location>
        <begin position="1"/>
        <end position="26"/>
    </location>
</feature>
<comment type="similarity">
    <text evidence="2 8">Belongs to the serpin family.</text>
</comment>
<dbReference type="InterPro" id="IPR000215">
    <property type="entry name" value="Serpin_fam"/>
</dbReference>
<organism evidence="12 13">
    <name type="scientific">Littorina saxatilis</name>
    <dbReference type="NCBI Taxonomy" id="31220"/>
    <lineage>
        <taxon>Eukaryota</taxon>
        <taxon>Metazoa</taxon>
        <taxon>Spiralia</taxon>
        <taxon>Lophotrochozoa</taxon>
        <taxon>Mollusca</taxon>
        <taxon>Gastropoda</taxon>
        <taxon>Caenogastropoda</taxon>
        <taxon>Littorinimorpha</taxon>
        <taxon>Littorinoidea</taxon>
        <taxon>Littorinidae</taxon>
        <taxon>Littorina</taxon>
    </lineage>
</organism>
<evidence type="ECO:0000256" key="8">
    <source>
        <dbReference type="RuleBase" id="RU000411"/>
    </source>
</evidence>
<keyword evidence="4" id="KW-0646">Protease inhibitor</keyword>
<keyword evidence="13" id="KW-1185">Reference proteome</keyword>
<evidence type="ECO:0000256" key="1">
    <source>
        <dbReference type="ARBA" id="ARBA00004613"/>
    </source>
</evidence>
<evidence type="ECO:0000256" key="6">
    <source>
        <dbReference type="ARBA" id="ARBA00022900"/>
    </source>
</evidence>
<dbReference type="InterPro" id="IPR023795">
    <property type="entry name" value="Serpin_CS"/>
</dbReference>
<feature type="compositionally biased region" description="Basic residues" evidence="9">
    <location>
        <begin position="94"/>
        <end position="106"/>
    </location>
</feature>
<evidence type="ECO:0000256" key="10">
    <source>
        <dbReference type="SAM" id="SignalP"/>
    </source>
</evidence>
<dbReference type="PROSITE" id="PS00284">
    <property type="entry name" value="SERPIN"/>
    <property type="match status" value="1"/>
</dbReference>
<dbReference type="GO" id="GO:0004867">
    <property type="term" value="F:serine-type endopeptidase inhibitor activity"/>
    <property type="evidence" value="ECO:0007669"/>
    <property type="project" value="UniProtKB-KW"/>
</dbReference>
<dbReference type="InterPro" id="IPR042185">
    <property type="entry name" value="Serpin_sf_2"/>
</dbReference>
<keyword evidence="6" id="KW-0722">Serine protease inhibitor</keyword>
<dbReference type="Gene3D" id="2.30.39.10">
    <property type="entry name" value="Alpha-1-antitrypsin, domain 1"/>
    <property type="match status" value="1"/>
</dbReference>
<dbReference type="Pfam" id="PF00079">
    <property type="entry name" value="Serpin"/>
    <property type="match status" value="1"/>
</dbReference>
<keyword evidence="7" id="KW-0325">Glycoprotein</keyword>
<name>A0AAN9AN16_9CAEN</name>
<reference evidence="12 13" key="1">
    <citation type="submission" date="2024-02" db="EMBL/GenBank/DDBJ databases">
        <title>Chromosome-scale genome assembly of the rough periwinkle Littorina saxatilis.</title>
        <authorList>
            <person name="De Jode A."/>
            <person name="Faria R."/>
            <person name="Formenti G."/>
            <person name="Sims Y."/>
            <person name="Smith T.P."/>
            <person name="Tracey A."/>
            <person name="Wood J.M.D."/>
            <person name="Zagrodzka Z.B."/>
            <person name="Johannesson K."/>
            <person name="Butlin R.K."/>
            <person name="Leder E.H."/>
        </authorList>
    </citation>
    <scope>NUCLEOTIDE SEQUENCE [LARGE SCALE GENOMIC DNA]</scope>
    <source>
        <strain evidence="12">Snail1</strain>
        <tissue evidence="12">Muscle</tissue>
    </source>
</reference>
<dbReference type="InterPro" id="IPR036186">
    <property type="entry name" value="Serpin_sf"/>
</dbReference>
<evidence type="ECO:0000256" key="3">
    <source>
        <dbReference type="ARBA" id="ARBA00022525"/>
    </source>
</evidence>
<dbReference type="PANTHER" id="PTHR11461:SF211">
    <property type="entry name" value="GH10112P-RELATED"/>
    <property type="match status" value="1"/>
</dbReference>
<gene>
    <name evidence="12" type="ORF">V1264_009789</name>
</gene>
<accession>A0AAN9AN16</accession>
<dbReference type="Gene3D" id="3.30.497.10">
    <property type="entry name" value="Antithrombin, subunit I, domain 2"/>
    <property type="match status" value="1"/>
</dbReference>
<dbReference type="AlphaFoldDB" id="A0AAN9AN16"/>
<dbReference type="SMART" id="SM00093">
    <property type="entry name" value="SERPIN"/>
    <property type="match status" value="1"/>
</dbReference>
<sequence length="491" mass="54462">MASSCGSFTVVCVVALVLVAASLALANRNHDARAAGDVALARGMRNLDWENRRGNERIAVDGETPAGRRGGGAGNGGRRRGGNRRNNNGAGGRRGGRGRGRGRGRGQRPPFSRREMNLVGRLSDANAQFSLQMYSTLKQDRPELIFSPHSIHTALTMTYMGARDRTARQMVRTLGLRRLKKQKAHVAYAALTTSLAQPGNVTLNTANAVYSKPQLPIEEAFRTNLVNLYKAKFDVFDYEAENGPEVPINRWVASMTQDKVTDLLERGTITPLTAMVIVNAIYFKGNWKEKFEPDETSEQTFYQERGSTVPVQMMKRTANFNYSHSQALQAHVVELPYQDGRFSMYVILPETRGALNQVEAGLNLETLNHLLLTLRSNRVELHLPRFKSESKFSLKEALQNMGMSDPFSQTRASFSGICTSHDLFISDVIHQAVVEVSEEGTEAAAATGVVIGLRSFAPNPIEVKADHPFIYGIRDKLSKVWLFMGRYNARQ</sequence>
<evidence type="ECO:0000259" key="11">
    <source>
        <dbReference type="SMART" id="SM00093"/>
    </source>
</evidence>
<dbReference type="InterPro" id="IPR023796">
    <property type="entry name" value="Serpin_dom"/>
</dbReference>
<evidence type="ECO:0000256" key="7">
    <source>
        <dbReference type="ARBA" id="ARBA00023180"/>
    </source>
</evidence>
<evidence type="ECO:0000313" key="13">
    <source>
        <dbReference type="Proteomes" id="UP001374579"/>
    </source>
</evidence>
<evidence type="ECO:0000313" key="12">
    <source>
        <dbReference type="EMBL" id="KAK7089907.1"/>
    </source>
</evidence>